<gene>
    <name evidence="1" type="ORF">METZ01_LOCUS442386</name>
</gene>
<proteinExistence type="predicted"/>
<name>A0A382Z1Z8_9ZZZZ</name>
<dbReference type="AlphaFoldDB" id="A0A382Z1Z8"/>
<reference evidence="1" key="1">
    <citation type="submission" date="2018-05" db="EMBL/GenBank/DDBJ databases">
        <authorList>
            <person name="Lanie J.A."/>
            <person name="Ng W.-L."/>
            <person name="Kazmierczak K.M."/>
            <person name="Andrzejewski T.M."/>
            <person name="Davidsen T.M."/>
            <person name="Wayne K.J."/>
            <person name="Tettelin H."/>
            <person name="Glass J.I."/>
            <person name="Rusch D."/>
            <person name="Podicherti R."/>
            <person name="Tsui H.-C.T."/>
            <person name="Winkler M.E."/>
        </authorList>
    </citation>
    <scope>NUCLEOTIDE SEQUENCE</scope>
</reference>
<accession>A0A382Z1Z8</accession>
<organism evidence="1">
    <name type="scientific">marine metagenome</name>
    <dbReference type="NCBI Taxonomy" id="408172"/>
    <lineage>
        <taxon>unclassified sequences</taxon>
        <taxon>metagenomes</taxon>
        <taxon>ecological metagenomes</taxon>
    </lineage>
</organism>
<protein>
    <submittedName>
        <fullName evidence="1">Uncharacterized protein</fullName>
    </submittedName>
</protein>
<sequence>MATKLPAAMGFGSVAIIPDATKDVEVVLTSVVIDADVTCLILPAAAQLATPAVVADRT</sequence>
<dbReference type="EMBL" id="UINC01180371">
    <property type="protein sequence ID" value="SVD89532.1"/>
    <property type="molecule type" value="Genomic_DNA"/>
</dbReference>
<evidence type="ECO:0000313" key="1">
    <source>
        <dbReference type="EMBL" id="SVD89532.1"/>
    </source>
</evidence>